<keyword evidence="1 6" id="KW-0285">Flavoprotein</keyword>
<proteinExistence type="inferred from homology"/>
<dbReference type="PIRSF" id="PIRSF000337">
    <property type="entry name" value="NTA_MOA"/>
    <property type="match status" value="1"/>
</dbReference>
<evidence type="ECO:0000259" key="8">
    <source>
        <dbReference type="Pfam" id="PF00296"/>
    </source>
</evidence>
<dbReference type="InterPro" id="IPR016215">
    <property type="entry name" value="NTA_MOA"/>
</dbReference>
<gene>
    <name evidence="9" type="ORF">MSTO_38240</name>
</gene>
<reference evidence="9 10" key="1">
    <citation type="journal article" date="2019" name="Emerg. Microbes Infect.">
        <title>Comprehensive subspecies identification of 175 nontuberculous mycobacteria species based on 7547 genomic profiles.</title>
        <authorList>
            <person name="Matsumoto Y."/>
            <person name="Kinjo T."/>
            <person name="Motooka D."/>
            <person name="Nabeya D."/>
            <person name="Jung N."/>
            <person name="Uechi K."/>
            <person name="Horii T."/>
            <person name="Iida T."/>
            <person name="Fujita J."/>
            <person name="Nakamura S."/>
        </authorList>
    </citation>
    <scope>NUCLEOTIDE SEQUENCE [LARGE SCALE GENOMIC DNA]</scope>
    <source>
        <strain evidence="9 10">JCM 17783</strain>
    </source>
</reference>
<evidence type="ECO:0000256" key="7">
    <source>
        <dbReference type="SAM" id="MobiDB-lite"/>
    </source>
</evidence>
<dbReference type="GO" id="GO:0016705">
    <property type="term" value="F:oxidoreductase activity, acting on paired donors, with incorporation or reduction of molecular oxygen"/>
    <property type="evidence" value="ECO:0007669"/>
    <property type="project" value="InterPro"/>
</dbReference>
<feature type="binding site" evidence="6">
    <location>
        <position position="151"/>
    </location>
    <ligand>
        <name>FMN</name>
        <dbReference type="ChEBI" id="CHEBI:58210"/>
    </ligand>
</feature>
<keyword evidence="3" id="KW-0560">Oxidoreductase</keyword>
<dbReference type="Gene3D" id="3.20.20.30">
    <property type="entry name" value="Luciferase-like domain"/>
    <property type="match status" value="1"/>
</dbReference>
<dbReference type="PANTHER" id="PTHR30011:SF16">
    <property type="entry name" value="C2H2 FINGER DOMAIN TRANSCRIPTION FACTOR (EUROFUNG)-RELATED"/>
    <property type="match status" value="1"/>
</dbReference>
<accession>A0A7I7QBH7</accession>
<dbReference type="Proteomes" id="UP000467130">
    <property type="component" value="Chromosome"/>
</dbReference>
<dbReference type="InterPro" id="IPR036661">
    <property type="entry name" value="Luciferase-like_sf"/>
</dbReference>
<organism evidence="9 10">
    <name type="scientific">Mycobacterium stomatepiae</name>
    <dbReference type="NCBI Taxonomy" id="470076"/>
    <lineage>
        <taxon>Bacteria</taxon>
        <taxon>Bacillati</taxon>
        <taxon>Actinomycetota</taxon>
        <taxon>Actinomycetes</taxon>
        <taxon>Mycobacteriales</taxon>
        <taxon>Mycobacteriaceae</taxon>
        <taxon>Mycobacterium</taxon>
        <taxon>Mycobacterium simiae complex</taxon>
    </lineage>
</organism>
<name>A0A7I7QBH7_9MYCO</name>
<evidence type="ECO:0000256" key="6">
    <source>
        <dbReference type="PIRSR" id="PIRSR000337-1"/>
    </source>
</evidence>
<evidence type="ECO:0000256" key="3">
    <source>
        <dbReference type="ARBA" id="ARBA00023002"/>
    </source>
</evidence>
<evidence type="ECO:0000313" key="9">
    <source>
        <dbReference type="EMBL" id="BBY23619.1"/>
    </source>
</evidence>
<evidence type="ECO:0000256" key="4">
    <source>
        <dbReference type="ARBA" id="ARBA00023033"/>
    </source>
</evidence>
<feature type="domain" description="Luciferase-like" evidence="8">
    <location>
        <begin position="25"/>
        <end position="395"/>
    </location>
</feature>
<evidence type="ECO:0000256" key="5">
    <source>
        <dbReference type="ARBA" id="ARBA00033748"/>
    </source>
</evidence>
<evidence type="ECO:0000256" key="1">
    <source>
        <dbReference type="ARBA" id="ARBA00022630"/>
    </source>
</evidence>
<sequence length="464" mass="50562">MSKPIKQIHLAAHFPGVNNTTVWSDPAAGSHIEFSSFAQFAQTAERGKFDFLFLAEGLRLREQNGQIYDLDVVGRPDTFTVLAALAAVTDRIGLTGTINSTFNEPYEVARQFASLDHLSGGRSAWNVVTSWDAFTGENFRRGGFLAEDQRYERAKIFLQTTQELFDSWRGDEILADKATGVFLSDPNAGAFTHSDAHFDIHGRFNVPRSPQGRPVIFQAGDSDGGRDFAAAQADAIFSRHSTLDAGQEFYEDVKGRLARYGRSRDELLILPAATFVIGDTDAEAADIGHEVRLAQVSAQTAIKFLEQLWNRDLSDHDPDGPLPSVDPVVGENSISRGRASVRMFRDPIAIANEWRAKAEAENLTSRELIVEVTGRQSFIGSPQTVAATINDLVQADASDGFILVPHITPGGLDPFVDKVVPLLQERGVFRTDYAGTTLRDHLGLAPLPTPQHSGARAASTGVAS</sequence>
<dbReference type="CDD" id="cd01095">
    <property type="entry name" value="Nitrilotriacetate_monoxgenase"/>
    <property type="match status" value="1"/>
</dbReference>
<evidence type="ECO:0000256" key="2">
    <source>
        <dbReference type="ARBA" id="ARBA00022643"/>
    </source>
</evidence>
<feature type="region of interest" description="Disordered" evidence="7">
    <location>
        <begin position="444"/>
        <end position="464"/>
    </location>
</feature>
<dbReference type="AlphaFoldDB" id="A0A7I7QBH7"/>
<keyword evidence="10" id="KW-1185">Reference proteome</keyword>
<feature type="binding site" evidence="6">
    <location>
        <position position="97"/>
    </location>
    <ligand>
        <name>FMN</name>
        <dbReference type="ChEBI" id="CHEBI:58210"/>
    </ligand>
</feature>
<protein>
    <submittedName>
        <fullName evidence="9">Nitrilotriacetate monooxygenase component A</fullName>
    </submittedName>
</protein>
<comment type="similarity">
    <text evidence="5">Belongs to the NtaA/SnaA/DszA monooxygenase family.</text>
</comment>
<dbReference type="InterPro" id="IPR051260">
    <property type="entry name" value="Diverse_substr_monoxygenases"/>
</dbReference>
<dbReference type="EMBL" id="AP022587">
    <property type="protein sequence ID" value="BBY23619.1"/>
    <property type="molecule type" value="Genomic_DNA"/>
</dbReference>
<dbReference type="NCBIfam" id="TIGR03860">
    <property type="entry name" value="FMN_nitrolo"/>
    <property type="match status" value="1"/>
</dbReference>
<dbReference type="GO" id="GO:0004497">
    <property type="term" value="F:monooxygenase activity"/>
    <property type="evidence" value="ECO:0007669"/>
    <property type="project" value="UniProtKB-KW"/>
</dbReference>
<dbReference type="Pfam" id="PF00296">
    <property type="entry name" value="Bac_luciferase"/>
    <property type="match status" value="1"/>
</dbReference>
<dbReference type="PANTHER" id="PTHR30011">
    <property type="entry name" value="ALKANESULFONATE MONOOXYGENASE-RELATED"/>
    <property type="match status" value="1"/>
</dbReference>
<dbReference type="InterPro" id="IPR011251">
    <property type="entry name" value="Luciferase-like_dom"/>
</dbReference>
<keyword evidence="4 9" id="KW-0503">Monooxygenase</keyword>
<keyword evidence="2 6" id="KW-0288">FMN</keyword>
<dbReference type="RefSeq" id="WP_163791314.1">
    <property type="nucleotide sequence ID" value="NZ_AP022587.1"/>
</dbReference>
<dbReference type="KEGG" id="msto:MSTO_38240"/>
<dbReference type="SUPFAM" id="SSF51679">
    <property type="entry name" value="Bacterial luciferase-like"/>
    <property type="match status" value="1"/>
</dbReference>
<feature type="binding site" evidence="6">
    <location>
        <position position="222"/>
    </location>
    <ligand>
        <name>FMN</name>
        <dbReference type="ChEBI" id="CHEBI:58210"/>
    </ligand>
</feature>
<evidence type="ECO:0000313" key="10">
    <source>
        <dbReference type="Proteomes" id="UP000467130"/>
    </source>
</evidence>